<dbReference type="Proteomes" id="UP000322530">
    <property type="component" value="Unassembled WGS sequence"/>
</dbReference>
<dbReference type="InterPro" id="IPR001626">
    <property type="entry name" value="ABC_TroCD"/>
</dbReference>
<feature type="transmembrane region" description="Helical" evidence="7">
    <location>
        <begin position="12"/>
        <end position="32"/>
    </location>
</feature>
<dbReference type="OrthoDB" id="9798540at2"/>
<keyword evidence="6" id="KW-0813">Transport</keyword>
<dbReference type="GO" id="GO:0010043">
    <property type="term" value="P:response to zinc ion"/>
    <property type="evidence" value="ECO:0007669"/>
    <property type="project" value="TreeGrafter"/>
</dbReference>
<gene>
    <name evidence="8" type="ORF">KDI_22860</name>
</gene>
<keyword evidence="3 6" id="KW-0812">Transmembrane</keyword>
<accession>A0A5A5TBA8</accession>
<comment type="subcellular location">
    <subcellularLocation>
        <location evidence="6">Cell membrane</location>
        <topology evidence="6">Multi-pass membrane protein</topology>
    </subcellularLocation>
    <subcellularLocation>
        <location evidence="1">Membrane</location>
        <topology evidence="1">Multi-pass membrane protein</topology>
    </subcellularLocation>
</comment>
<dbReference type="PANTHER" id="PTHR30477">
    <property type="entry name" value="ABC-TRANSPORTER METAL-BINDING PROTEIN"/>
    <property type="match status" value="1"/>
</dbReference>
<dbReference type="RefSeq" id="WP_149401701.1">
    <property type="nucleotide sequence ID" value="NZ_BIXY01000029.1"/>
</dbReference>
<evidence type="ECO:0000256" key="2">
    <source>
        <dbReference type="ARBA" id="ARBA00008034"/>
    </source>
</evidence>
<feature type="transmembrane region" description="Helical" evidence="7">
    <location>
        <begin position="138"/>
        <end position="157"/>
    </location>
</feature>
<evidence type="ECO:0000256" key="1">
    <source>
        <dbReference type="ARBA" id="ARBA00004141"/>
    </source>
</evidence>
<evidence type="ECO:0000256" key="5">
    <source>
        <dbReference type="ARBA" id="ARBA00023136"/>
    </source>
</evidence>
<dbReference type="PROSITE" id="PS51257">
    <property type="entry name" value="PROKAR_LIPOPROTEIN"/>
    <property type="match status" value="1"/>
</dbReference>
<dbReference type="SUPFAM" id="SSF81345">
    <property type="entry name" value="ABC transporter involved in vitamin B12 uptake, BtuC"/>
    <property type="match status" value="1"/>
</dbReference>
<keyword evidence="4 7" id="KW-1133">Transmembrane helix</keyword>
<evidence type="ECO:0000256" key="4">
    <source>
        <dbReference type="ARBA" id="ARBA00022989"/>
    </source>
</evidence>
<reference evidence="8 9" key="1">
    <citation type="submission" date="2019-01" db="EMBL/GenBank/DDBJ databases">
        <title>Draft genome sequence of Dictyobacter sp. Uno17.</title>
        <authorList>
            <person name="Wang C.M."/>
            <person name="Zheng Y."/>
            <person name="Sakai Y."/>
            <person name="Abe K."/>
            <person name="Yokota A."/>
            <person name="Yabe S."/>
        </authorList>
    </citation>
    <scope>NUCLEOTIDE SEQUENCE [LARGE SCALE GENOMIC DNA]</scope>
    <source>
        <strain evidence="8 9">Uno17</strain>
    </source>
</reference>
<evidence type="ECO:0000256" key="6">
    <source>
        <dbReference type="RuleBase" id="RU003943"/>
    </source>
</evidence>
<keyword evidence="5 7" id="KW-0472">Membrane</keyword>
<organism evidence="8 9">
    <name type="scientific">Dictyobacter arantiisoli</name>
    <dbReference type="NCBI Taxonomy" id="2014874"/>
    <lineage>
        <taxon>Bacteria</taxon>
        <taxon>Bacillati</taxon>
        <taxon>Chloroflexota</taxon>
        <taxon>Ktedonobacteria</taxon>
        <taxon>Ktedonobacterales</taxon>
        <taxon>Dictyobacteraceae</taxon>
        <taxon>Dictyobacter</taxon>
    </lineage>
</organism>
<dbReference type="AlphaFoldDB" id="A0A5A5TBA8"/>
<dbReference type="Gene3D" id="1.10.3470.10">
    <property type="entry name" value="ABC transporter involved in vitamin B12 uptake, BtuC"/>
    <property type="match status" value="1"/>
</dbReference>
<evidence type="ECO:0000256" key="7">
    <source>
        <dbReference type="SAM" id="Phobius"/>
    </source>
</evidence>
<dbReference type="GO" id="GO:0055085">
    <property type="term" value="P:transmembrane transport"/>
    <property type="evidence" value="ECO:0007669"/>
    <property type="project" value="InterPro"/>
</dbReference>
<evidence type="ECO:0000313" key="9">
    <source>
        <dbReference type="Proteomes" id="UP000322530"/>
    </source>
</evidence>
<evidence type="ECO:0000313" key="8">
    <source>
        <dbReference type="EMBL" id="GCF08722.1"/>
    </source>
</evidence>
<feature type="transmembrane region" description="Helical" evidence="7">
    <location>
        <begin position="248"/>
        <end position="270"/>
    </location>
</feature>
<comment type="caution">
    <text evidence="8">The sequence shown here is derived from an EMBL/GenBank/DDBJ whole genome shotgun (WGS) entry which is preliminary data.</text>
</comment>
<dbReference type="PANTHER" id="PTHR30477:SF13">
    <property type="entry name" value="IRON TRANSPORT SYSTEM MEMBRANE PROTEIN HI_0360-RELATED"/>
    <property type="match status" value="1"/>
</dbReference>
<comment type="similarity">
    <text evidence="2 6">Belongs to the ABC-3 integral membrane protein family.</text>
</comment>
<name>A0A5A5TBA8_9CHLR</name>
<evidence type="ECO:0000256" key="3">
    <source>
        <dbReference type="ARBA" id="ARBA00022692"/>
    </source>
</evidence>
<sequence>MLELLKQEFVQNAFLAGTIVAIIAACMGYFVVLRSQTFASEALSDIGFAGATGALIFGFSSLIGMLIFSLISALGMGALGERIRGRDVEIGMVLSFALGLGALFLTVYTQTGSASANSSGLGILFGSILSVQRSDVMTTFICGIIILLLLTILYRPLLFSSIDPMVAQTRGVPVRFLSMAFLLMLSVTISISILVVGVLLIIALLIAPAATALRLTHRPGTSLTLAITLSLFITWGGLLLAFTGSFGHYLPVGFYIATLAALLYFSAVLVNRLGLVHVVRCEPIVPCCGDKEEHTAPLY</sequence>
<dbReference type="GO" id="GO:0043190">
    <property type="term" value="C:ATP-binding cassette (ABC) transporter complex"/>
    <property type="evidence" value="ECO:0007669"/>
    <property type="project" value="InterPro"/>
</dbReference>
<dbReference type="EMBL" id="BIXY01000029">
    <property type="protein sequence ID" value="GCF08722.1"/>
    <property type="molecule type" value="Genomic_DNA"/>
</dbReference>
<proteinExistence type="inferred from homology"/>
<feature type="transmembrane region" description="Helical" evidence="7">
    <location>
        <begin position="177"/>
        <end position="210"/>
    </location>
</feature>
<feature type="transmembrane region" description="Helical" evidence="7">
    <location>
        <begin position="88"/>
        <end position="108"/>
    </location>
</feature>
<keyword evidence="9" id="KW-1185">Reference proteome</keyword>
<protein>
    <submittedName>
        <fullName evidence="8">ABC transporter permease</fullName>
    </submittedName>
</protein>
<dbReference type="InterPro" id="IPR037294">
    <property type="entry name" value="ABC_BtuC-like"/>
</dbReference>
<feature type="transmembrane region" description="Helical" evidence="7">
    <location>
        <begin position="222"/>
        <end position="242"/>
    </location>
</feature>
<dbReference type="Pfam" id="PF00950">
    <property type="entry name" value="ABC-3"/>
    <property type="match status" value="1"/>
</dbReference>
<feature type="transmembrane region" description="Helical" evidence="7">
    <location>
        <begin position="52"/>
        <end position="76"/>
    </location>
</feature>